<evidence type="ECO:0000256" key="5">
    <source>
        <dbReference type="ARBA" id="ARBA00022692"/>
    </source>
</evidence>
<evidence type="ECO:0000256" key="1">
    <source>
        <dbReference type="ARBA" id="ARBA00004141"/>
    </source>
</evidence>
<feature type="transmembrane region" description="Helical" evidence="10">
    <location>
        <begin position="310"/>
        <end position="332"/>
    </location>
</feature>
<keyword evidence="5 10" id="KW-0812">Transmembrane</keyword>
<dbReference type="NCBIfam" id="TIGR00794">
    <property type="entry name" value="kup"/>
    <property type="match status" value="1"/>
</dbReference>
<feature type="transmembrane region" description="Helical" evidence="10">
    <location>
        <begin position="233"/>
        <end position="250"/>
    </location>
</feature>
<gene>
    <name evidence="14" type="ORF">WJX72_002233</name>
</gene>
<dbReference type="InterPro" id="IPR053952">
    <property type="entry name" value="K_trans_C"/>
</dbReference>
<keyword evidence="3" id="KW-0813">Transport</keyword>
<feature type="transmembrane region" description="Helical" evidence="10">
    <location>
        <begin position="430"/>
        <end position="454"/>
    </location>
</feature>
<dbReference type="GO" id="GO:0016020">
    <property type="term" value="C:membrane"/>
    <property type="evidence" value="ECO:0007669"/>
    <property type="project" value="UniProtKB-SubCell"/>
</dbReference>
<accession>A0AAW1PJH7</accession>
<comment type="similarity">
    <text evidence="2 10">Belongs to the HAK/KUP transporter (TC 2.A.72.3) family.</text>
</comment>
<evidence type="ECO:0000259" key="13">
    <source>
        <dbReference type="Pfam" id="PF22776"/>
    </source>
</evidence>
<comment type="caution">
    <text evidence="14">The sequence shown here is derived from an EMBL/GenBank/DDBJ whole genome shotgun (WGS) entry which is preliminary data.</text>
</comment>
<evidence type="ECO:0000256" key="6">
    <source>
        <dbReference type="ARBA" id="ARBA00022958"/>
    </source>
</evidence>
<reference evidence="14 15" key="1">
    <citation type="journal article" date="2024" name="Nat. Commun.">
        <title>Phylogenomics reveals the evolutionary origins of lichenization in chlorophyte algae.</title>
        <authorList>
            <person name="Puginier C."/>
            <person name="Libourel C."/>
            <person name="Otte J."/>
            <person name="Skaloud P."/>
            <person name="Haon M."/>
            <person name="Grisel S."/>
            <person name="Petersen M."/>
            <person name="Berrin J.G."/>
            <person name="Delaux P.M."/>
            <person name="Dal Grande F."/>
            <person name="Keller J."/>
        </authorList>
    </citation>
    <scope>NUCLEOTIDE SEQUENCE [LARGE SCALE GENOMIC DNA]</scope>
    <source>
        <strain evidence="14 15">SAG 2043</strain>
    </source>
</reference>
<feature type="domain" description="K+ potassium transporter integral membrane" evidence="12">
    <location>
        <begin position="31"/>
        <end position="530"/>
    </location>
</feature>
<feature type="transmembrane region" description="Helical" evidence="10">
    <location>
        <begin position="279"/>
        <end position="298"/>
    </location>
</feature>
<keyword evidence="9 10" id="KW-0472">Membrane</keyword>
<dbReference type="AlphaFoldDB" id="A0AAW1PJH7"/>
<dbReference type="InterPro" id="IPR003855">
    <property type="entry name" value="K+_transporter"/>
</dbReference>
<feature type="transmembrane region" description="Helical" evidence="10">
    <location>
        <begin position="461"/>
        <end position="484"/>
    </location>
</feature>
<dbReference type="Pfam" id="PF22776">
    <property type="entry name" value="K_trans_C"/>
    <property type="match status" value="1"/>
</dbReference>
<keyword evidence="15" id="KW-1185">Reference proteome</keyword>
<evidence type="ECO:0000256" key="10">
    <source>
        <dbReference type="RuleBase" id="RU321113"/>
    </source>
</evidence>
<feature type="transmembrane region" description="Helical" evidence="10">
    <location>
        <begin position="400"/>
        <end position="424"/>
    </location>
</feature>
<feature type="transmembrane region" description="Helical" evidence="10">
    <location>
        <begin position="490"/>
        <end position="509"/>
    </location>
</feature>
<evidence type="ECO:0000256" key="9">
    <source>
        <dbReference type="ARBA" id="ARBA00023136"/>
    </source>
</evidence>
<sequence length="798" mass="85956">MGAFLRDADLEAAKKKHQLKKKGWLHTAPLVFASCGVIYGDIGTSPLYVYSSTFTNGVPIETDILGAASLIFWILTLCVVVKYCLIVLWADDSGEGGTFALYSLLCRMAKLTPGNADGLDPEDLKLSRYSSARDVTSKKHKGCSSWVQANLQQLLQTSKAAQQTLLIVVLAMTSMVLGDGVLTPAQSVLGAIYGLQVKKPALSSGVIVGVSCAIIILIFAAQRFGTAKIGFSFSPIVILWFLLNIIISGYNTHMFYPTIYKAISPHYAYRFFAQNRHTGWRELAGIFLAITGAEALYADIGHFSRTAIQISFTCIAYPSLVITYFGQAAWLTAHPDQVGSTFYASIPWGDGFYWFMFTIATAAACIASQAMISAVFTIVTQSMSLGCFPRLTVIHTSKKVTGQIYVPEVNFVMMIATVVVVAIFKTTTKLGFAYGVAVSSMMVGTTFLITLVALTVWQINIFLAVAFLLGFGFIDMVFLTTNLYKVPKGGWFALGMAGIVFALSFIWAWGTRAKHAHLAAHKVKLDDLLRSTMPPLLDRSSMAPNADREPPNTSSEAPGSDSAPPNNSAAAHSTTPVPPIVTPGAEPADASGAAVARVATDTVSDIASEHSSNGSTATITIKGRALVERATGQPILRIPGKALVYCDSAFGLPAIFPTLVSRFGALHRTIILLTVRQVAVPTVLPEERLLVLPLVQEGIVRVVARYGYSDEINHGAEFVATLAAKVQSLLPVSKAGAYEREPIYVLTRPMLVPKAGSNIIRKVLLEAYIVLARFARQPWEGWGIPQAGLFEVGAVLDV</sequence>
<dbReference type="EMBL" id="JALJOR010000011">
    <property type="protein sequence ID" value="KAK9808702.1"/>
    <property type="molecule type" value="Genomic_DNA"/>
</dbReference>
<evidence type="ECO:0000256" key="4">
    <source>
        <dbReference type="ARBA" id="ARBA00022538"/>
    </source>
</evidence>
<feature type="transmembrane region" description="Helical" evidence="10">
    <location>
        <begin position="164"/>
        <end position="182"/>
    </location>
</feature>
<dbReference type="Pfam" id="PF02705">
    <property type="entry name" value="K_trans"/>
    <property type="match status" value="1"/>
</dbReference>
<dbReference type="PANTHER" id="PTHR30540:SF83">
    <property type="entry name" value="K+ POTASSIUM TRANSPORTER"/>
    <property type="match status" value="1"/>
</dbReference>
<keyword evidence="7 10" id="KW-1133">Transmembrane helix</keyword>
<feature type="transmembrane region" description="Helical" evidence="10">
    <location>
        <begin position="352"/>
        <end position="379"/>
    </location>
</feature>
<comment type="subcellular location">
    <subcellularLocation>
        <location evidence="1 10">Membrane</location>
        <topology evidence="1 10">Multi-pass membrane protein</topology>
    </subcellularLocation>
</comment>
<evidence type="ECO:0000313" key="15">
    <source>
        <dbReference type="Proteomes" id="UP001489004"/>
    </source>
</evidence>
<evidence type="ECO:0000256" key="8">
    <source>
        <dbReference type="ARBA" id="ARBA00023065"/>
    </source>
</evidence>
<name>A0AAW1PJH7_9CHLO</name>
<dbReference type="Proteomes" id="UP001489004">
    <property type="component" value="Unassembled WGS sequence"/>
</dbReference>
<feature type="region of interest" description="Disordered" evidence="11">
    <location>
        <begin position="536"/>
        <end position="593"/>
    </location>
</feature>
<evidence type="ECO:0000256" key="11">
    <source>
        <dbReference type="SAM" id="MobiDB-lite"/>
    </source>
</evidence>
<feature type="domain" description="K+ potassium transporter C-terminal" evidence="13">
    <location>
        <begin position="639"/>
        <end position="795"/>
    </location>
</feature>
<keyword evidence="4 10" id="KW-0633">Potassium transport</keyword>
<feature type="compositionally biased region" description="Low complexity" evidence="11">
    <location>
        <begin position="557"/>
        <end position="571"/>
    </location>
</feature>
<evidence type="ECO:0000256" key="2">
    <source>
        <dbReference type="ARBA" id="ARBA00008440"/>
    </source>
</evidence>
<evidence type="ECO:0000256" key="7">
    <source>
        <dbReference type="ARBA" id="ARBA00022989"/>
    </source>
</evidence>
<keyword evidence="6 10" id="KW-0630">Potassium</keyword>
<feature type="transmembrane region" description="Helical" evidence="10">
    <location>
        <begin position="70"/>
        <end position="90"/>
    </location>
</feature>
<organism evidence="14 15">
    <name type="scientific">[Myrmecia] bisecta</name>
    <dbReference type="NCBI Taxonomy" id="41462"/>
    <lineage>
        <taxon>Eukaryota</taxon>
        <taxon>Viridiplantae</taxon>
        <taxon>Chlorophyta</taxon>
        <taxon>core chlorophytes</taxon>
        <taxon>Trebouxiophyceae</taxon>
        <taxon>Trebouxiales</taxon>
        <taxon>Trebouxiaceae</taxon>
        <taxon>Myrmecia</taxon>
    </lineage>
</organism>
<evidence type="ECO:0000256" key="3">
    <source>
        <dbReference type="ARBA" id="ARBA00022448"/>
    </source>
</evidence>
<evidence type="ECO:0000259" key="12">
    <source>
        <dbReference type="Pfam" id="PF02705"/>
    </source>
</evidence>
<protein>
    <recommendedName>
        <fullName evidence="10">Potassium transporter</fullName>
    </recommendedName>
</protein>
<dbReference type="PANTHER" id="PTHR30540">
    <property type="entry name" value="OSMOTIC STRESS POTASSIUM TRANSPORTER"/>
    <property type="match status" value="1"/>
</dbReference>
<dbReference type="InterPro" id="IPR053951">
    <property type="entry name" value="K_trans_N"/>
</dbReference>
<feature type="transmembrane region" description="Helical" evidence="10">
    <location>
        <begin position="24"/>
        <end position="50"/>
    </location>
</feature>
<proteinExistence type="inferred from homology"/>
<feature type="transmembrane region" description="Helical" evidence="10">
    <location>
        <begin position="202"/>
        <end position="221"/>
    </location>
</feature>
<evidence type="ECO:0000313" key="14">
    <source>
        <dbReference type="EMBL" id="KAK9808702.1"/>
    </source>
</evidence>
<dbReference type="GO" id="GO:0015079">
    <property type="term" value="F:potassium ion transmembrane transporter activity"/>
    <property type="evidence" value="ECO:0007669"/>
    <property type="project" value="UniProtKB-UniRule"/>
</dbReference>
<dbReference type="PROSITE" id="PS51257">
    <property type="entry name" value="PROKAR_LIPOPROTEIN"/>
    <property type="match status" value="1"/>
</dbReference>
<keyword evidence="8 10" id="KW-0406">Ion transport</keyword>
<comment type="function">
    <text evidence="10">Potassium transporter.</text>
</comment>